<sequence length="225" mass="26196">MGALSPQHPAMDALYSQWLLEKQDLLIHLLSVPQDRPDLQIPLIIRMLSHCAEYYNLKSQFAERYIFHILSAYWLTPVERSFLWLGDVKPSTIFQFVPSGLINDQRRMMEQLKRQIVQRQTELEEMMRQVEETMTVLMALAAVHGPVRNGEARGDAERRVAEMMRAVLYEADRLRKHVVIRIIQILSTGQTVQFLVSATNFHLWLRRYGLQSLHLMAHATVINFG</sequence>
<dbReference type="Pfam" id="PF14144">
    <property type="entry name" value="DOG1"/>
    <property type="match status" value="1"/>
</dbReference>
<name>A0A833QJD4_9POAL</name>
<keyword evidence="4" id="KW-1185">Reference proteome</keyword>
<gene>
    <name evidence="3" type="ORF">FCM35_KLT12706</name>
</gene>
<reference evidence="3" key="1">
    <citation type="submission" date="2020-01" db="EMBL/GenBank/DDBJ databases">
        <title>Genome sequence of Kobresia littledalei, the first chromosome-level genome in the family Cyperaceae.</title>
        <authorList>
            <person name="Qu G."/>
        </authorList>
    </citation>
    <scope>NUCLEOTIDE SEQUENCE</scope>
    <source>
        <strain evidence="3">C.B.Clarke</strain>
        <tissue evidence="3">Leaf</tissue>
    </source>
</reference>
<dbReference type="GO" id="GO:0006351">
    <property type="term" value="P:DNA-templated transcription"/>
    <property type="evidence" value="ECO:0007669"/>
    <property type="project" value="InterPro"/>
</dbReference>
<dbReference type="OrthoDB" id="781635at2759"/>
<evidence type="ECO:0000313" key="4">
    <source>
        <dbReference type="Proteomes" id="UP000623129"/>
    </source>
</evidence>
<dbReference type="InterPro" id="IPR051886">
    <property type="entry name" value="Seed_Dev/Stress_Resp_Reg"/>
</dbReference>
<dbReference type="PANTHER" id="PTHR46354:SF25">
    <property type="entry name" value="OS01G0306400 PROTEIN"/>
    <property type="match status" value="1"/>
</dbReference>
<comment type="caution">
    <text evidence="3">The sequence shown here is derived from an EMBL/GenBank/DDBJ whole genome shotgun (WGS) entry which is preliminary data.</text>
</comment>
<dbReference type="Proteomes" id="UP000623129">
    <property type="component" value="Unassembled WGS sequence"/>
</dbReference>
<dbReference type="GO" id="GO:0043565">
    <property type="term" value="F:sequence-specific DNA binding"/>
    <property type="evidence" value="ECO:0007669"/>
    <property type="project" value="InterPro"/>
</dbReference>
<protein>
    <submittedName>
        <fullName evidence="3">Transcription factor HBP-1b(C38)-like protein</fullName>
    </submittedName>
</protein>
<proteinExistence type="predicted"/>
<evidence type="ECO:0000313" key="3">
    <source>
        <dbReference type="EMBL" id="KAF3322717.1"/>
    </source>
</evidence>
<accession>A0A833QJD4</accession>
<organism evidence="3 4">
    <name type="scientific">Carex littledalei</name>
    <dbReference type="NCBI Taxonomy" id="544730"/>
    <lineage>
        <taxon>Eukaryota</taxon>
        <taxon>Viridiplantae</taxon>
        <taxon>Streptophyta</taxon>
        <taxon>Embryophyta</taxon>
        <taxon>Tracheophyta</taxon>
        <taxon>Spermatophyta</taxon>
        <taxon>Magnoliopsida</taxon>
        <taxon>Liliopsida</taxon>
        <taxon>Poales</taxon>
        <taxon>Cyperaceae</taxon>
        <taxon>Cyperoideae</taxon>
        <taxon>Cariceae</taxon>
        <taxon>Carex</taxon>
        <taxon>Carex subgen. Euthyceras</taxon>
    </lineage>
</organism>
<evidence type="ECO:0000256" key="1">
    <source>
        <dbReference type="SAM" id="Coils"/>
    </source>
</evidence>
<dbReference type="PANTHER" id="PTHR46354">
    <property type="entry name" value="DOG1 DOMAIN-CONTAINING PROTEIN"/>
    <property type="match status" value="1"/>
</dbReference>
<dbReference type="InterPro" id="IPR025422">
    <property type="entry name" value="TGA_domain"/>
</dbReference>
<keyword evidence="1" id="KW-0175">Coiled coil</keyword>
<feature type="coiled-coil region" evidence="1">
    <location>
        <begin position="102"/>
        <end position="133"/>
    </location>
</feature>
<evidence type="ECO:0000259" key="2">
    <source>
        <dbReference type="PROSITE" id="PS51806"/>
    </source>
</evidence>
<dbReference type="EMBL" id="SWLB01000024">
    <property type="protein sequence ID" value="KAF3322717.1"/>
    <property type="molecule type" value="Genomic_DNA"/>
</dbReference>
<feature type="domain" description="DOG1" evidence="2">
    <location>
        <begin position="8"/>
        <end position="215"/>
    </location>
</feature>
<dbReference type="PROSITE" id="PS51806">
    <property type="entry name" value="DOG1"/>
    <property type="match status" value="1"/>
</dbReference>
<dbReference type="AlphaFoldDB" id="A0A833QJD4"/>